<feature type="signal peptide" evidence="2">
    <location>
        <begin position="1"/>
        <end position="20"/>
    </location>
</feature>
<dbReference type="KEGG" id="ffu:CLAFUR5_08211"/>
<feature type="chain" id="PRO_5040276183" evidence="2">
    <location>
        <begin position="21"/>
        <end position="386"/>
    </location>
</feature>
<dbReference type="RefSeq" id="XP_047759732.1">
    <property type="nucleotide sequence ID" value="XM_047907359.1"/>
</dbReference>
<keyword evidence="2" id="KW-0732">Signal</keyword>
<reference evidence="3" key="2">
    <citation type="journal article" date="2022" name="Microb. Genom.">
        <title>A chromosome-scale genome assembly of the tomato pathogen Cladosporium fulvum reveals a compartmentalized genome architecture and the presence of a dispensable chromosome.</title>
        <authorList>
            <person name="Zaccaron A.Z."/>
            <person name="Chen L.H."/>
            <person name="Samaras A."/>
            <person name="Stergiopoulos I."/>
        </authorList>
    </citation>
    <scope>NUCLEOTIDE SEQUENCE</scope>
    <source>
        <strain evidence="3">Race5_Kim</strain>
    </source>
</reference>
<dbReference type="AlphaFoldDB" id="A0A9Q8LD61"/>
<dbReference type="Proteomes" id="UP000756132">
    <property type="component" value="Chromosome 3"/>
</dbReference>
<keyword evidence="4" id="KW-1185">Reference proteome</keyword>
<reference evidence="3" key="1">
    <citation type="submission" date="2021-12" db="EMBL/GenBank/DDBJ databases">
        <authorList>
            <person name="Zaccaron A."/>
            <person name="Stergiopoulos I."/>
        </authorList>
    </citation>
    <scope>NUCLEOTIDE SEQUENCE</scope>
    <source>
        <strain evidence="3">Race5_Kim</strain>
    </source>
</reference>
<name>A0A9Q8LD61_PASFU</name>
<dbReference type="GeneID" id="71988089"/>
<evidence type="ECO:0000256" key="1">
    <source>
        <dbReference type="SAM" id="MobiDB-lite"/>
    </source>
</evidence>
<evidence type="ECO:0000313" key="4">
    <source>
        <dbReference type="Proteomes" id="UP000756132"/>
    </source>
</evidence>
<dbReference type="OrthoDB" id="3647772at2759"/>
<proteinExistence type="predicted"/>
<gene>
    <name evidence="3" type="ORF">CLAFUR5_08211</name>
</gene>
<organism evidence="3 4">
    <name type="scientific">Passalora fulva</name>
    <name type="common">Tomato leaf mold</name>
    <name type="synonym">Cladosporium fulvum</name>
    <dbReference type="NCBI Taxonomy" id="5499"/>
    <lineage>
        <taxon>Eukaryota</taxon>
        <taxon>Fungi</taxon>
        <taxon>Dikarya</taxon>
        <taxon>Ascomycota</taxon>
        <taxon>Pezizomycotina</taxon>
        <taxon>Dothideomycetes</taxon>
        <taxon>Dothideomycetidae</taxon>
        <taxon>Mycosphaerellales</taxon>
        <taxon>Mycosphaerellaceae</taxon>
        <taxon>Fulvia</taxon>
    </lineage>
</organism>
<accession>A0A9Q8LD61</accession>
<sequence>MFKTLLLASFAGAGAPYAPADLVGRGYGYNAQCSSATKECSQSKQLASATAYCTSALPKVTVTKTISTCKETTTTTTKFTSTCTKTNGTPKVVTSTVGVCNPPPVVQQQQKRLVEQIEEKRAAAKAQKPACLPAGGPSVTAACKCLSVKQATVTSTTTKVTKVNTYTKTVKTATTVTNAPAETTEYVYDDFYVSTDEGKLLGPPSGTLKIVRSGLGDRSNLDRNGDGALELFFDSSADILWQLNANGTLAGSADQTDAPINYAGRVAAEPVGVTETGYGDSIVISAAGQEQITDGTFKPLTCSISRTSDGVCPLTCKIRDGDVNQGTGRHETFWFLGPPNTLDEEQVVDARRTYKTYAVTPQGERRTGPRKRNFGRRGERYAHRRG</sequence>
<dbReference type="EMBL" id="CP090165">
    <property type="protein sequence ID" value="UJO15366.1"/>
    <property type="molecule type" value="Genomic_DNA"/>
</dbReference>
<feature type="compositionally biased region" description="Basic and acidic residues" evidence="1">
    <location>
        <begin position="376"/>
        <end position="386"/>
    </location>
</feature>
<evidence type="ECO:0000313" key="3">
    <source>
        <dbReference type="EMBL" id="UJO15366.1"/>
    </source>
</evidence>
<feature type="region of interest" description="Disordered" evidence="1">
    <location>
        <begin position="361"/>
        <end position="386"/>
    </location>
</feature>
<protein>
    <submittedName>
        <fullName evidence="3">Uncharacterized protein</fullName>
    </submittedName>
</protein>
<evidence type="ECO:0000256" key="2">
    <source>
        <dbReference type="SAM" id="SignalP"/>
    </source>
</evidence>